<dbReference type="InterPro" id="IPR027039">
    <property type="entry name" value="Crtac1"/>
</dbReference>
<dbReference type="Pfam" id="PF07593">
    <property type="entry name" value="UnbV_ASPIC"/>
    <property type="match status" value="1"/>
</dbReference>
<dbReference type="CDD" id="cd00110">
    <property type="entry name" value="LamG"/>
    <property type="match status" value="1"/>
</dbReference>
<organism evidence="4 5">
    <name type="scientific">Chaetoceros tenuissimus</name>
    <dbReference type="NCBI Taxonomy" id="426638"/>
    <lineage>
        <taxon>Eukaryota</taxon>
        <taxon>Sar</taxon>
        <taxon>Stramenopiles</taxon>
        <taxon>Ochrophyta</taxon>
        <taxon>Bacillariophyta</taxon>
        <taxon>Coscinodiscophyceae</taxon>
        <taxon>Chaetocerotophycidae</taxon>
        <taxon>Chaetocerotales</taxon>
        <taxon>Chaetocerotaceae</taxon>
        <taxon>Chaetoceros</taxon>
    </lineage>
</organism>
<dbReference type="Gene3D" id="2.60.120.200">
    <property type="match status" value="1"/>
</dbReference>
<dbReference type="InterPro" id="IPR028994">
    <property type="entry name" value="Integrin_alpha_N"/>
</dbReference>
<reference evidence="4 5" key="1">
    <citation type="journal article" date="2021" name="Sci. Rep.">
        <title>The genome of the diatom Chaetoceros tenuissimus carries an ancient integrated fragment of an extant virus.</title>
        <authorList>
            <person name="Hongo Y."/>
            <person name="Kimura K."/>
            <person name="Takaki Y."/>
            <person name="Yoshida Y."/>
            <person name="Baba S."/>
            <person name="Kobayashi G."/>
            <person name="Nagasaki K."/>
            <person name="Hano T."/>
            <person name="Tomaru Y."/>
        </authorList>
    </citation>
    <scope>NUCLEOTIDE SEQUENCE [LARGE SCALE GENOMIC DNA]</scope>
    <source>
        <strain evidence="4 5">NIES-3715</strain>
    </source>
</reference>
<feature type="region of interest" description="Disordered" evidence="1">
    <location>
        <begin position="1349"/>
        <end position="1445"/>
    </location>
</feature>
<feature type="signal peptide" evidence="2">
    <location>
        <begin position="1"/>
        <end position="21"/>
    </location>
</feature>
<feature type="compositionally biased region" description="Polar residues" evidence="1">
    <location>
        <begin position="1349"/>
        <end position="1358"/>
    </location>
</feature>
<sequence>MLLKATILTILASLHLSIVNASTEPFSFVVMADVHGFTPLAFQSDGYKSKKQWKTRLSILKNIYQNYGQSKFLITIGDSVSFGGIRNDDEFVKKLGGNMSTYDAVYMAGVNAHNRTREMVLEAGFEHLLPVVGDHELGGNEGFRVGKKVANIPAYRQSFADGYFKGDNNLYDYSDDIAGASARPFGTTFEGSSYAFRFRNIVFVAVDVFQLVGDGSSNFFDRKHGTGGEGTHTCTVVDEHLAWFEDVLSSSRGDPTIAHIFVAGHVPILQPVRAVKTSGQFFDLAEESTFWKLMIKYDVDFYLGGDVHSNTVTKTMEQDSNTIQIVSRSNRFSGFLVVNVIEDKVQIEHYNEVDGGADKFNNNYVKDGSLTVDKSAGTASIESEGELLLHNNWDKALISFDFEELMPIDARQVLGLRGHNELIPTSILIDGVMCTDSFHNNGIFDVQYDAQVGNIILSQGRYRGSSSAQFHPDSRVAIFGTGPLHGGQIFSISLWFRTEHIEKEMVLAFYGSYWGGSHGTKDHFLLTLDQGIPTIYVRNGEKSLWAPTVKPLADNFWHNIVVTMPFKSCRPSDMKLFVDGNFVRLMHNEDLTEDYIFFTTAGRLSIGGFGYGGNSLHFDKPKEPYDGKIDDVSVFGRSLEQGEISGLGEQCSNGLNCGLQYCQDNEFTCSSLECDFVWLGKTCKPFCLEEDCDRDICSGCQFCSPPSTSQCSFAYFEDITEIVFSGSPSYWYQLDHSGSPYGHERAPLFRDIDGDGVLDYLNSMHGHTIVNSNGTLDGRFEIALSRILEDGTIQLQPIGNRIVIEDEVEEFSPFHKKNIGFIDAHGEQLMDLDGDGILDLFIVQGGNRGELVRNPKMQDNLLFFGEINDKKLVLRGGRKQAFDAGLHGRNGRGRQPFIFDANGDGLLDIFIVQSRRTDNEIEPGILLLNQGNRTWIAHEDMAEFTRAVILTDINGDGIANEVIMHRAFCFPQRQGPNTDPVYEKYGPFGKEIKEFCSTRPVGTLVGYRFNQDSQKMQEISQQYFNINADSDFQPPCCPHGAFDEQYGCNALAIASGDFDSDLLADHIFLYQTKLVIYYSSDRPQGTLPIANKYPSVELILPDYCLSAKSVRVTDFNNDSEKEIFIMCKATGAFAFYTQESVDSKKWTLHPSCGRNDSMGDISKLSLAYPKFDDLFDSSSVNCEKFEFKHVRKECLKYQSGKSLMLGAVGLTLADMNNDGFMDVVYSNAFGYVRFLLNKPNNNDKTNDFIVFELKGDGTNNDVYGIGATLILTTERTDGSTRKHFQEYSRNGDKSGYDDPRVYFGLGKDLKPVSIQITWMNGHQQVQDLQHWEFHGSVAPVVLVDNTIATSTNPNSTPSFDPVMDPSEPPSFNLSDSPSYSPTSIPYEPPSMSSEGPLSSPSTLPSFGSNTPSSRKSQSQTPSKSQSDLPSATDSVSPSATTSLSPSKGEIQIFVDQSNVEYGGAAKMFTCVGTNTNMISGIKDTGYLTFSIDLQCSDADVEVSYVSHVARKFHVTVNNEKEEVFDFSPTGEWCFRGGTSSSMILSNLSGWKKGINTLSFKNPTRKASPLVEWVKFKEKCSATSN</sequence>
<feature type="chain" id="PRO_5041962482" description="Laminin G domain-containing protein" evidence="2">
    <location>
        <begin position="22"/>
        <end position="1584"/>
    </location>
</feature>
<accession>A0AAD3DBB8</accession>
<evidence type="ECO:0000256" key="2">
    <source>
        <dbReference type="SAM" id="SignalP"/>
    </source>
</evidence>
<dbReference type="EMBL" id="BLLK01000074">
    <property type="protein sequence ID" value="GFH61314.1"/>
    <property type="molecule type" value="Genomic_DNA"/>
</dbReference>
<dbReference type="Pfam" id="PF13385">
    <property type="entry name" value="Laminin_G_3"/>
    <property type="match status" value="1"/>
</dbReference>
<evidence type="ECO:0000313" key="4">
    <source>
        <dbReference type="EMBL" id="GFH61314.1"/>
    </source>
</evidence>
<protein>
    <recommendedName>
        <fullName evidence="3">Laminin G domain-containing protein</fullName>
    </recommendedName>
</protein>
<feature type="compositionally biased region" description="Polar residues" evidence="1">
    <location>
        <begin position="1427"/>
        <end position="1445"/>
    </location>
</feature>
<dbReference type="PANTHER" id="PTHR16026">
    <property type="entry name" value="CARTILAGE ACIDIC PROTEIN 1"/>
    <property type="match status" value="1"/>
</dbReference>
<dbReference type="PANTHER" id="PTHR16026:SF0">
    <property type="entry name" value="CARTILAGE ACIDIC PROTEIN 1"/>
    <property type="match status" value="1"/>
</dbReference>
<dbReference type="Gene3D" id="3.60.21.10">
    <property type="match status" value="1"/>
</dbReference>
<evidence type="ECO:0000256" key="1">
    <source>
        <dbReference type="SAM" id="MobiDB-lite"/>
    </source>
</evidence>
<dbReference type="InterPro" id="IPR013320">
    <property type="entry name" value="ConA-like_dom_sf"/>
</dbReference>
<dbReference type="Gene3D" id="2.60.120.260">
    <property type="entry name" value="Galactose-binding domain-like"/>
    <property type="match status" value="1"/>
</dbReference>
<evidence type="ECO:0000259" key="3">
    <source>
        <dbReference type="PROSITE" id="PS50025"/>
    </source>
</evidence>
<feature type="compositionally biased region" description="Low complexity" evidence="1">
    <location>
        <begin position="1389"/>
        <end position="1426"/>
    </location>
</feature>
<dbReference type="SUPFAM" id="SSF49899">
    <property type="entry name" value="Concanavalin A-like lectins/glucanases"/>
    <property type="match status" value="1"/>
</dbReference>
<comment type="caution">
    <text evidence="4">The sequence shown here is derived from an EMBL/GenBank/DDBJ whole genome shotgun (WGS) entry which is preliminary data.</text>
</comment>
<dbReference type="SUPFAM" id="SSF69318">
    <property type="entry name" value="Integrin alpha N-terminal domain"/>
    <property type="match status" value="2"/>
</dbReference>
<feature type="domain" description="Laminin G" evidence="3">
    <location>
        <begin position="465"/>
        <end position="657"/>
    </location>
</feature>
<name>A0AAD3DBB8_9STRA</name>
<proteinExistence type="predicted"/>
<dbReference type="InterPro" id="IPR011519">
    <property type="entry name" value="UnbV_ASPIC"/>
</dbReference>
<dbReference type="InterPro" id="IPR029052">
    <property type="entry name" value="Metallo-depent_PP-like"/>
</dbReference>
<feature type="compositionally biased region" description="Polar residues" evidence="1">
    <location>
        <begin position="1369"/>
        <end position="1383"/>
    </location>
</feature>
<keyword evidence="5" id="KW-1185">Reference proteome</keyword>
<gene>
    <name evidence="4" type="ORF">CTEN210_17790</name>
</gene>
<dbReference type="InterPro" id="IPR001791">
    <property type="entry name" value="Laminin_G"/>
</dbReference>
<evidence type="ECO:0000313" key="5">
    <source>
        <dbReference type="Proteomes" id="UP001054902"/>
    </source>
</evidence>
<dbReference type="Proteomes" id="UP001054902">
    <property type="component" value="Unassembled WGS sequence"/>
</dbReference>
<dbReference type="SMART" id="SM00282">
    <property type="entry name" value="LamG"/>
    <property type="match status" value="1"/>
</dbReference>
<dbReference type="PROSITE" id="PS50025">
    <property type="entry name" value="LAM_G_DOMAIN"/>
    <property type="match status" value="1"/>
</dbReference>
<dbReference type="SUPFAM" id="SSF56300">
    <property type="entry name" value="Metallo-dependent phosphatases"/>
    <property type="match status" value="1"/>
</dbReference>
<keyword evidence="2" id="KW-0732">Signal</keyword>